<feature type="compositionally biased region" description="Acidic residues" evidence="1">
    <location>
        <begin position="239"/>
        <end position="264"/>
    </location>
</feature>
<proteinExistence type="predicted"/>
<feature type="region of interest" description="Disordered" evidence="1">
    <location>
        <begin position="232"/>
        <end position="270"/>
    </location>
</feature>
<dbReference type="OrthoDB" id="1166705at2759"/>
<keyword evidence="3" id="KW-1185">Reference proteome</keyword>
<reference evidence="3" key="1">
    <citation type="submission" date="2016-06" db="EMBL/GenBank/DDBJ databases">
        <title>Parallel loss of symbiosis genes in relatives of nitrogen-fixing non-legume Parasponia.</title>
        <authorList>
            <person name="Van Velzen R."/>
            <person name="Holmer R."/>
            <person name="Bu F."/>
            <person name="Rutten L."/>
            <person name="Van Zeijl A."/>
            <person name="Liu W."/>
            <person name="Santuari L."/>
            <person name="Cao Q."/>
            <person name="Sharma T."/>
            <person name="Shen D."/>
            <person name="Roswanjaya Y."/>
            <person name="Wardhani T."/>
            <person name="Kalhor M.S."/>
            <person name="Jansen J."/>
            <person name="Van den Hoogen J."/>
            <person name="Gungor B."/>
            <person name="Hartog M."/>
            <person name="Hontelez J."/>
            <person name="Verver J."/>
            <person name="Yang W.-C."/>
            <person name="Schijlen E."/>
            <person name="Repin R."/>
            <person name="Schilthuizen M."/>
            <person name="Schranz E."/>
            <person name="Heidstra R."/>
            <person name="Miyata K."/>
            <person name="Fedorova E."/>
            <person name="Kohlen W."/>
            <person name="Bisseling T."/>
            <person name="Smit S."/>
            <person name="Geurts R."/>
        </authorList>
    </citation>
    <scope>NUCLEOTIDE SEQUENCE [LARGE SCALE GENOMIC DNA]</scope>
    <source>
        <strain evidence="3">cv. RG33-2</strain>
    </source>
</reference>
<evidence type="ECO:0000313" key="3">
    <source>
        <dbReference type="Proteomes" id="UP000237000"/>
    </source>
</evidence>
<gene>
    <name evidence="2" type="ORF">TorRG33x02_321250</name>
</gene>
<accession>A0A2P5BH51</accession>
<sequence>MGLLDGGEEIITYNDMDVNLVRDEIVGADGRVIVIDLVDDLQKIPKKNWASFTIEFLMNAVSSFKGRLTKYLPGCTIFLELIYFYNVDWHFGYVDRSVLALIFWFATNVRRVVRYIRKLDGYDSVKLRKVYTTISHTTSAIEAQRTVARASPSGPAVLSDGSQCCTCGYKAKVSRMKDEIVNEVRRVMNESIDVYHTNLTDIVKAELENVKNEILKDFWNAALIRKDPLQTIEDMSHDGEEDSGWEDEDIKEESDDGDDEDEDNKEFHCK</sequence>
<evidence type="ECO:0000256" key="1">
    <source>
        <dbReference type="SAM" id="MobiDB-lite"/>
    </source>
</evidence>
<evidence type="ECO:0000313" key="2">
    <source>
        <dbReference type="EMBL" id="PON48114.1"/>
    </source>
</evidence>
<dbReference type="EMBL" id="JXTC01000522">
    <property type="protein sequence ID" value="PON48114.1"/>
    <property type="molecule type" value="Genomic_DNA"/>
</dbReference>
<name>A0A2P5BH51_TREOI</name>
<dbReference type="AlphaFoldDB" id="A0A2P5BH51"/>
<organism evidence="2 3">
    <name type="scientific">Trema orientale</name>
    <name type="common">Charcoal tree</name>
    <name type="synonym">Celtis orientalis</name>
    <dbReference type="NCBI Taxonomy" id="63057"/>
    <lineage>
        <taxon>Eukaryota</taxon>
        <taxon>Viridiplantae</taxon>
        <taxon>Streptophyta</taxon>
        <taxon>Embryophyta</taxon>
        <taxon>Tracheophyta</taxon>
        <taxon>Spermatophyta</taxon>
        <taxon>Magnoliopsida</taxon>
        <taxon>eudicotyledons</taxon>
        <taxon>Gunneridae</taxon>
        <taxon>Pentapetalae</taxon>
        <taxon>rosids</taxon>
        <taxon>fabids</taxon>
        <taxon>Rosales</taxon>
        <taxon>Cannabaceae</taxon>
        <taxon>Trema</taxon>
    </lineage>
</organism>
<protein>
    <submittedName>
        <fullName evidence="2">Uncharacterized protein</fullName>
    </submittedName>
</protein>
<dbReference type="InParanoid" id="A0A2P5BH51"/>
<dbReference type="Proteomes" id="UP000237000">
    <property type="component" value="Unassembled WGS sequence"/>
</dbReference>
<comment type="caution">
    <text evidence="2">The sequence shown here is derived from an EMBL/GenBank/DDBJ whole genome shotgun (WGS) entry which is preliminary data.</text>
</comment>